<keyword evidence="2" id="KW-1185">Reference proteome</keyword>
<dbReference type="Proteomes" id="UP000317646">
    <property type="component" value="Unassembled WGS sequence"/>
</dbReference>
<dbReference type="Pfam" id="PF06037">
    <property type="entry name" value="DUF922"/>
    <property type="match status" value="1"/>
</dbReference>
<name>A0A502GXI1_9BACT</name>
<organism evidence="1 2">
    <name type="scientific">Hymenobacter nivis</name>
    <dbReference type="NCBI Taxonomy" id="1850093"/>
    <lineage>
        <taxon>Bacteria</taxon>
        <taxon>Pseudomonadati</taxon>
        <taxon>Bacteroidota</taxon>
        <taxon>Cytophagia</taxon>
        <taxon>Cytophagales</taxon>
        <taxon>Hymenobacteraceae</taxon>
        <taxon>Hymenobacter</taxon>
    </lineage>
</organism>
<evidence type="ECO:0000313" key="2">
    <source>
        <dbReference type="Proteomes" id="UP000317646"/>
    </source>
</evidence>
<proteinExistence type="predicted"/>
<evidence type="ECO:0000313" key="1">
    <source>
        <dbReference type="EMBL" id="TPG66614.1"/>
    </source>
</evidence>
<sequence>MCYGPGGALFGPGCCFGGLPFMAYSAMRTTVLGFALLLMGPLAARAQAPAKPAAAKLAGIAWSASRPLTWADFQGRPKFGEPEAALTSADLLSGAKCTDFVFSATVTPTFDPSTSWVRDAKSSSPALLRHEQLHFDLTEVYARRLRQKLKTANLDCQKLQPAFSRLTQVVYDQWSDEENRYDIDTNHGLNAAKQAVWEKKVQQQLAELAAFAS</sequence>
<dbReference type="EMBL" id="RCYZ01000003">
    <property type="protein sequence ID" value="TPG66614.1"/>
    <property type="molecule type" value="Genomic_DNA"/>
</dbReference>
<accession>A0A502GXI1</accession>
<gene>
    <name evidence="1" type="ORF">EAH73_09485</name>
</gene>
<protein>
    <submittedName>
        <fullName evidence="1">DUF922 domain-containing protein</fullName>
    </submittedName>
</protein>
<dbReference type="InterPro" id="IPR010321">
    <property type="entry name" value="DUF922"/>
</dbReference>
<comment type="caution">
    <text evidence="1">The sequence shown here is derived from an EMBL/GenBank/DDBJ whole genome shotgun (WGS) entry which is preliminary data.</text>
</comment>
<reference evidence="1 2" key="1">
    <citation type="journal article" date="2019" name="Environ. Microbiol.">
        <title>Species interactions and distinct microbial communities in high Arctic permafrost affected cryosols are associated with the CH4 and CO2 gas fluxes.</title>
        <authorList>
            <person name="Altshuler I."/>
            <person name="Hamel J."/>
            <person name="Turney S."/>
            <person name="Magnuson E."/>
            <person name="Levesque R."/>
            <person name="Greer C."/>
            <person name="Whyte L.G."/>
        </authorList>
    </citation>
    <scope>NUCLEOTIDE SEQUENCE [LARGE SCALE GENOMIC DNA]</scope>
    <source>
        <strain evidence="1 2">S9.2P</strain>
    </source>
</reference>
<dbReference type="AlphaFoldDB" id="A0A502GXI1"/>